<comment type="caution">
    <text evidence="2">The sequence shown here is derived from an EMBL/GenBank/DDBJ whole genome shotgun (WGS) entry which is preliminary data.</text>
</comment>
<dbReference type="RefSeq" id="WP_382422806.1">
    <property type="nucleotide sequence ID" value="NZ_JBHSCW010000007.1"/>
</dbReference>
<dbReference type="GO" id="GO:0016757">
    <property type="term" value="F:glycosyltransferase activity"/>
    <property type="evidence" value="ECO:0007669"/>
    <property type="project" value="UniProtKB-KW"/>
</dbReference>
<dbReference type="Pfam" id="PF13692">
    <property type="entry name" value="Glyco_trans_1_4"/>
    <property type="match status" value="1"/>
</dbReference>
<gene>
    <name evidence="2" type="ORF">ACFOW6_12965</name>
</gene>
<name>A0ABV8UMY5_9PROT</name>
<dbReference type="InterPro" id="IPR028098">
    <property type="entry name" value="Glyco_trans_4-like_N"/>
</dbReference>
<keyword evidence="2" id="KW-0328">Glycosyltransferase</keyword>
<evidence type="ECO:0000259" key="1">
    <source>
        <dbReference type="Pfam" id="PF13439"/>
    </source>
</evidence>
<dbReference type="SUPFAM" id="SSF53756">
    <property type="entry name" value="UDP-Glycosyltransferase/glycogen phosphorylase"/>
    <property type="match status" value="1"/>
</dbReference>
<keyword evidence="3" id="KW-1185">Reference proteome</keyword>
<evidence type="ECO:0000313" key="3">
    <source>
        <dbReference type="Proteomes" id="UP001595799"/>
    </source>
</evidence>
<dbReference type="Proteomes" id="UP001595799">
    <property type="component" value="Unassembled WGS sequence"/>
</dbReference>
<dbReference type="CDD" id="cd03814">
    <property type="entry name" value="GT4-like"/>
    <property type="match status" value="1"/>
</dbReference>
<dbReference type="Pfam" id="PF13439">
    <property type="entry name" value="Glyco_transf_4"/>
    <property type="match status" value="1"/>
</dbReference>
<dbReference type="InterPro" id="IPR050194">
    <property type="entry name" value="Glycosyltransferase_grp1"/>
</dbReference>
<accession>A0ABV8UMY5</accession>
<reference evidence="3" key="1">
    <citation type="journal article" date="2019" name="Int. J. Syst. Evol. Microbiol.">
        <title>The Global Catalogue of Microorganisms (GCM) 10K type strain sequencing project: providing services to taxonomists for standard genome sequencing and annotation.</title>
        <authorList>
            <consortium name="The Broad Institute Genomics Platform"/>
            <consortium name="The Broad Institute Genome Sequencing Center for Infectious Disease"/>
            <person name="Wu L."/>
            <person name="Ma J."/>
        </authorList>
    </citation>
    <scope>NUCLEOTIDE SEQUENCE [LARGE SCALE GENOMIC DNA]</scope>
    <source>
        <strain evidence="3">CECT 8472</strain>
    </source>
</reference>
<proteinExistence type="predicted"/>
<dbReference type="PANTHER" id="PTHR45947:SF3">
    <property type="entry name" value="SULFOQUINOVOSYL TRANSFERASE SQD2"/>
    <property type="match status" value="1"/>
</dbReference>
<dbReference type="Gene3D" id="3.40.50.2000">
    <property type="entry name" value="Glycogen Phosphorylase B"/>
    <property type="match status" value="2"/>
</dbReference>
<organism evidence="2 3">
    <name type="scientific">Fodinicurvata halophila</name>
    <dbReference type="NCBI Taxonomy" id="1419723"/>
    <lineage>
        <taxon>Bacteria</taxon>
        <taxon>Pseudomonadati</taxon>
        <taxon>Pseudomonadota</taxon>
        <taxon>Alphaproteobacteria</taxon>
        <taxon>Rhodospirillales</taxon>
        <taxon>Rhodovibrionaceae</taxon>
        <taxon>Fodinicurvata</taxon>
    </lineage>
</organism>
<dbReference type="PANTHER" id="PTHR45947">
    <property type="entry name" value="SULFOQUINOVOSYL TRANSFERASE SQD2"/>
    <property type="match status" value="1"/>
</dbReference>
<evidence type="ECO:0000313" key="2">
    <source>
        <dbReference type="EMBL" id="MFC4352454.1"/>
    </source>
</evidence>
<protein>
    <submittedName>
        <fullName evidence="2">Glycosyltransferase family 4 protein</fullName>
        <ecNumber evidence="2">2.4.-.-</ecNumber>
    </submittedName>
</protein>
<keyword evidence="2" id="KW-0808">Transferase</keyword>
<sequence>MRILVVTDAWAPQVNGVVRTFTRIREELHSRGHLVEVISPEGFRSLPCPGYPEIPLVVRPGRQLVRRIEAFAPEAIHIATEGLLGFAARRYCLRRGLPFTSSYATRFPEYVSARLPVPLSWGYAIMRHFHRPSRAVMVSTDSIRQELSARGFANLVEWTRGVDTEFFHPEAAQGRPDPFEGLPRPIYLCVGRVAVEKNIEAFLSLDLQQGTKVVVGDGPQLAGLRTRYPQVRFAGAQQDEDLARHYAAADVFVFPSRTDTFGLVMLEALASGLPVAAFPVPGPLDVIDGSGAGVLSEDLGFAIRQALAIPPTRCRTHALTYSWAACAELFLGNLAPIEPTTAAAQSPDLGFSGAV</sequence>
<dbReference type="EC" id="2.4.-.-" evidence="2"/>
<dbReference type="EMBL" id="JBHSCW010000007">
    <property type="protein sequence ID" value="MFC4352454.1"/>
    <property type="molecule type" value="Genomic_DNA"/>
</dbReference>
<feature type="domain" description="Glycosyltransferase subfamily 4-like N-terminal" evidence="1">
    <location>
        <begin position="14"/>
        <end position="165"/>
    </location>
</feature>